<accession>A0ACB8B6C4</accession>
<protein>
    <submittedName>
        <fullName evidence="1">Uncharacterized protein</fullName>
    </submittedName>
</protein>
<keyword evidence="2" id="KW-1185">Reference proteome</keyword>
<reference evidence="1" key="1">
    <citation type="journal article" date="2021" name="New Phytol.">
        <title>Evolutionary innovations through gain and loss of genes in the ectomycorrhizal Boletales.</title>
        <authorList>
            <person name="Wu G."/>
            <person name="Miyauchi S."/>
            <person name="Morin E."/>
            <person name="Kuo A."/>
            <person name="Drula E."/>
            <person name="Varga T."/>
            <person name="Kohler A."/>
            <person name="Feng B."/>
            <person name="Cao Y."/>
            <person name="Lipzen A."/>
            <person name="Daum C."/>
            <person name="Hundley H."/>
            <person name="Pangilinan J."/>
            <person name="Johnson J."/>
            <person name="Barry K."/>
            <person name="LaButti K."/>
            <person name="Ng V."/>
            <person name="Ahrendt S."/>
            <person name="Min B."/>
            <person name="Choi I.G."/>
            <person name="Park H."/>
            <person name="Plett J.M."/>
            <person name="Magnuson J."/>
            <person name="Spatafora J.W."/>
            <person name="Nagy L.G."/>
            <person name="Henrissat B."/>
            <person name="Grigoriev I.V."/>
            <person name="Yang Z.L."/>
            <person name="Xu J."/>
            <person name="Martin F.M."/>
        </authorList>
    </citation>
    <scope>NUCLEOTIDE SEQUENCE</scope>
    <source>
        <strain evidence="1">KUC20120723A-06</strain>
    </source>
</reference>
<evidence type="ECO:0000313" key="2">
    <source>
        <dbReference type="Proteomes" id="UP000790709"/>
    </source>
</evidence>
<dbReference type="EMBL" id="MU266534">
    <property type="protein sequence ID" value="KAH7921266.1"/>
    <property type="molecule type" value="Genomic_DNA"/>
</dbReference>
<sequence length="87" mass="9674">MLPLCSLSDELSSQAYMMRQAISTLDFEGDADKFIKLPMATVFQPVCQRHCTLRAKGEGPIRTADETQSWSAHLKRENGGETILVAM</sequence>
<gene>
    <name evidence="1" type="ORF">BV22DRAFT_1038832</name>
</gene>
<dbReference type="Proteomes" id="UP000790709">
    <property type="component" value="Unassembled WGS sequence"/>
</dbReference>
<proteinExistence type="predicted"/>
<comment type="caution">
    <text evidence="1">The sequence shown here is derived from an EMBL/GenBank/DDBJ whole genome shotgun (WGS) entry which is preliminary data.</text>
</comment>
<organism evidence="1 2">
    <name type="scientific">Leucogyrophana mollusca</name>
    <dbReference type="NCBI Taxonomy" id="85980"/>
    <lineage>
        <taxon>Eukaryota</taxon>
        <taxon>Fungi</taxon>
        <taxon>Dikarya</taxon>
        <taxon>Basidiomycota</taxon>
        <taxon>Agaricomycotina</taxon>
        <taxon>Agaricomycetes</taxon>
        <taxon>Agaricomycetidae</taxon>
        <taxon>Boletales</taxon>
        <taxon>Boletales incertae sedis</taxon>
        <taxon>Leucogyrophana</taxon>
    </lineage>
</organism>
<name>A0ACB8B6C4_9AGAM</name>
<evidence type="ECO:0000313" key="1">
    <source>
        <dbReference type="EMBL" id="KAH7921266.1"/>
    </source>
</evidence>